<protein>
    <submittedName>
        <fullName evidence="3">TRAP transporter large permease subunit</fullName>
    </submittedName>
</protein>
<proteinExistence type="predicted"/>
<accession>A0AAW7YYJ3</accession>
<reference evidence="3" key="1">
    <citation type="submission" date="2023-07" db="EMBL/GenBank/DDBJ databases">
        <title>Genome content predicts the carbon catabolic preferences of heterotrophic bacteria.</title>
        <authorList>
            <person name="Gralka M."/>
        </authorList>
    </citation>
    <scope>NUCLEOTIDE SEQUENCE</scope>
    <source>
        <strain evidence="3">E2R20</strain>
    </source>
</reference>
<feature type="transmembrane region" description="Helical" evidence="1">
    <location>
        <begin position="46"/>
        <end position="67"/>
    </location>
</feature>
<evidence type="ECO:0000313" key="3">
    <source>
        <dbReference type="EMBL" id="MDO6575711.1"/>
    </source>
</evidence>
<feature type="domain" description="TRAP C4-dicarboxylate transport system permease DctM subunit" evidence="2">
    <location>
        <begin position="1"/>
        <end position="69"/>
    </location>
</feature>
<dbReference type="Proteomes" id="UP001170310">
    <property type="component" value="Unassembled WGS sequence"/>
</dbReference>
<name>A0AAW7YYJ3_9STAP</name>
<dbReference type="Pfam" id="PF06808">
    <property type="entry name" value="DctM"/>
    <property type="match status" value="1"/>
</dbReference>
<comment type="caution">
    <text evidence="3">The sequence shown here is derived from an EMBL/GenBank/DDBJ whole genome shotgun (WGS) entry which is preliminary data.</text>
</comment>
<evidence type="ECO:0000256" key="1">
    <source>
        <dbReference type="SAM" id="Phobius"/>
    </source>
</evidence>
<keyword evidence="4" id="KW-1185">Reference proteome</keyword>
<keyword evidence="1" id="KW-0472">Membrane</keyword>
<dbReference type="AlphaFoldDB" id="A0AAW7YYJ3"/>
<keyword evidence="1" id="KW-1133">Transmembrane helix</keyword>
<keyword evidence="1" id="KW-0812">Transmembrane</keyword>
<dbReference type="EMBL" id="JAUOQO010001112">
    <property type="protein sequence ID" value="MDO6575711.1"/>
    <property type="molecule type" value="Genomic_DNA"/>
</dbReference>
<gene>
    <name evidence="3" type="ORF">Q4528_16525</name>
</gene>
<sequence>MAAVLPCLLFYLAIFLTVDLQAKHLGLHGVPRSELPKMSELGRDAFLLLPLVVLLYLLLSGYSIIAAGTW</sequence>
<feature type="non-terminal residue" evidence="3">
    <location>
        <position position="70"/>
    </location>
</feature>
<dbReference type="RefSeq" id="WP_303522902.1">
    <property type="nucleotide sequence ID" value="NZ_JAUOQO010001112.1"/>
</dbReference>
<organism evidence="3 4">
    <name type="scientific">Staphylococcus pasteuri_A</name>
    <dbReference type="NCBI Taxonomy" id="3062664"/>
    <lineage>
        <taxon>Bacteria</taxon>
        <taxon>Bacillati</taxon>
        <taxon>Bacillota</taxon>
        <taxon>Bacilli</taxon>
        <taxon>Bacillales</taxon>
        <taxon>Staphylococcaceae</taxon>
        <taxon>Staphylococcus</taxon>
    </lineage>
</organism>
<dbReference type="InterPro" id="IPR010656">
    <property type="entry name" value="DctM"/>
</dbReference>
<evidence type="ECO:0000313" key="4">
    <source>
        <dbReference type="Proteomes" id="UP001170310"/>
    </source>
</evidence>
<evidence type="ECO:0000259" key="2">
    <source>
        <dbReference type="Pfam" id="PF06808"/>
    </source>
</evidence>